<dbReference type="RefSeq" id="WP_196940239.1">
    <property type="nucleotide sequence ID" value="NZ_MU158690.1"/>
</dbReference>
<dbReference type="EMBL" id="PSKQ01000023">
    <property type="protein sequence ID" value="MBE8722326.1"/>
    <property type="molecule type" value="Genomic_DNA"/>
</dbReference>
<protein>
    <recommendedName>
        <fullName evidence="3">Thioredoxin domain-containing protein</fullName>
    </recommendedName>
</protein>
<accession>A0ABR9TAF8</accession>
<evidence type="ECO:0000313" key="2">
    <source>
        <dbReference type="Proteomes" id="UP000618319"/>
    </source>
</evidence>
<name>A0ABR9TAF8_9SPHI</name>
<dbReference type="Gene3D" id="3.40.30.10">
    <property type="entry name" value="Glutaredoxin"/>
    <property type="match status" value="1"/>
</dbReference>
<organism evidence="1 2">
    <name type="scientific">Sphingobacterium pedocola</name>
    <dbReference type="NCBI Taxonomy" id="2082722"/>
    <lineage>
        <taxon>Bacteria</taxon>
        <taxon>Pseudomonadati</taxon>
        <taxon>Bacteroidota</taxon>
        <taxon>Sphingobacteriia</taxon>
        <taxon>Sphingobacteriales</taxon>
        <taxon>Sphingobacteriaceae</taxon>
        <taxon>Sphingobacterium</taxon>
    </lineage>
</organism>
<evidence type="ECO:0000313" key="1">
    <source>
        <dbReference type="EMBL" id="MBE8722326.1"/>
    </source>
</evidence>
<dbReference type="Proteomes" id="UP000618319">
    <property type="component" value="Unassembled WGS sequence"/>
</dbReference>
<keyword evidence="2" id="KW-1185">Reference proteome</keyword>
<gene>
    <name evidence="1" type="ORF">C4F40_16495</name>
</gene>
<comment type="caution">
    <text evidence="1">The sequence shown here is derived from an EMBL/GenBank/DDBJ whole genome shotgun (WGS) entry which is preliminary data.</text>
</comment>
<evidence type="ECO:0008006" key="3">
    <source>
        <dbReference type="Google" id="ProtNLM"/>
    </source>
</evidence>
<reference evidence="1 2" key="1">
    <citation type="submission" date="2018-02" db="EMBL/GenBank/DDBJ databases">
        <title>Sphingobacterium KA21.</title>
        <authorList>
            <person name="Vasarhelyi B.M."/>
            <person name="Deshmukh S."/>
            <person name="Balint B."/>
            <person name="Kukolya J."/>
        </authorList>
    </citation>
    <scope>NUCLEOTIDE SEQUENCE [LARGE SCALE GENOMIC DNA]</scope>
    <source>
        <strain evidence="1 2">Ka21</strain>
    </source>
</reference>
<proteinExistence type="predicted"/>
<sequence length="184" mass="21321">MNSVYNYSIVLMLWICAVGCQDSKKATAEKLVREWMGKEILFPDGLPCSYMGTDTICPEYADVPYKVLVYTDSVGCTSCKLNLNLWKHYMEEIDSLATDQVRFLFYFQPKSRKDLAHVLKRERLSHPVIMDDQGALKRINSFPEGMEYQCFLLDQDNKVVSIGNPTLNPKIWEVYKQVITDRKK</sequence>